<name>R0ANX2_9FIRM</name>
<feature type="domain" description="HTH cro/C1-type" evidence="1">
    <location>
        <begin position="15"/>
        <end position="61"/>
    </location>
</feature>
<protein>
    <recommendedName>
        <fullName evidence="1">HTH cro/C1-type domain-containing protein</fullName>
    </recommendedName>
</protein>
<evidence type="ECO:0000313" key="3">
    <source>
        <dbReference type="Proteomes" id="UP000013041"/>
    </source>
</evidence>
<gene>
    <name evidence="2" type="ORF">HMPREF1097_02680</name>
</gene>
<comment type="caution">
    <text evidence="2">The sequence shown here is derived from an EMBL/GenBank/DDBJ whole genome shotgun (WGS) entry which is preliminary data.</text>
</comment>
<dbReference type="EMBL" id="AGYG01000019">
    <property type="protein sequence ID" value="ENZ38098.1"/>
    <property type="molecule type" value="Genomic_DNA"/>
</dbReference>
<dbReference type="Gene3D" id="1.10.260.40">
    <property type="entry name" value="lambda repressor-like DNA-binding domains"/>
    <property type="match status" value="1"/>
</dbReference>
<dbReference type="RefSeq" id="WP_002572390.1">
    <property type="nucleotide sequence ID" value="NZ_KB851154.1"/>
</dbReference>
<dbReference type="AlphaFoldDB" id="R0ANX2"/>
<reference evidence="2 3" key="1">
    <citation type="submission" date="2013-01" db="EMBL/GenBank/DDBJ databases">
        <title>The Genome Sequence of Clostridium bolteae 90B8.</title>
        <authorList>
            <consortium name="The Broad Institute Genome Sequencing Platform"/>
            <person name="Earl A."/>
            <person name="Ward D."/>
            <person name="Feldgarden M."/>
            <person name="Gevers D."/>
            <person name="Courvalin P."/>
            <person name="Lambert T."/>
            <person name="Walker B."/>
            <person name="Young S.K."/>
            <person name="Zeng Q."/>
            <person name="Gargeya S."/>
            <person name="Fitzgerald M."/>
            <person name="Haas B."/>
            <person name="Abouelleil A."/>
            <person name="Alvarado L."/>
            <person name="Arachchi H.M."/>
            <person name="Berlin A.M."/>
            <person name="Chapman S.B."/>
            <person name="Dewar J."/>
            <person name="Goldberg J."/>
            <person name="Griggs A."/>
            <person name="Gujja S."/>
            <person name="Hansen M."/>
            <person name="Howarth C."/>
            <person name="Imamovic A."/>
            <person name="Larimer J."/>
            <person name="McCowan C."/>
            <person name="Murphy C."/>
            <person name="Neiman D."/>
            <person name="Pearson M."/>
            <person name="Priest M."/>
            <person name="Roberts A."/>
            <person name="Saif S."/>
            <person name="Shea T."/>
            <person name="Sisk P."/>
            <person name="Sykes S."/>
            <person name="Wortman J."/>
            <person name="Nusbaum C."/>
            <person name="Birren B."/>
        </authorList>
    </citation>
    <scope>NUCLEOTIDE SEQUENCE [LARGE SCALE GENOMIC DNA]</scope>
    <source>
        <strain evidence="2 3">90B8</strain>
    </source>
</reference>
<proteinExistence type="predicted"/>
<dbReference type="Pfam" id="PF13443">
    <property type="entry name" value="HTH_26"/>
    <property type="match status" value="1"/>
</dbReference>
<dbReference type="GO" id="GO:0003677">
    <property type="term" value="F:DNA binding"/>
    <property type="evidence" value="ECO:0007669"/>
    <property type="project" value="InterPro"/>
</dbReference>
<organism evidence="2 3">
    <name type="scientific">Enterocloster bolteae 90B8</name>
    <dbReference type="NCBI Taxonomy" id="997897"/>
    <lineage>
        <taxon>Bacteria</taxon>
        <taxon>Bacillati</taxon>
        <taxon>Bacillota</taxon>
        <taxon>Clostridia</taxon>
        <taxon>Lachnospirales</taxon>
        <taxon>Lachnospiraceae</taxon>
        <taxon>Enterocloster</taxon>
    </lineage>
</organism>
<dbReference type="HOGENOM" id="CLU_2715207_0_0_9"/>
<sequence length="72" mass="8140">MTDIRTNQELLQVVNKIIKDSGIKKTALAQKIGLSRQGLDNLLKKQSFSIDDANRILNVLHYTVTAKMDEIK</sequence>
<accession>R0ANX2</accession>
<evidence type="ECO:0000313" key="2">
    <source>
        <dbReference type="EMBL" id="ENZ38098.1"/>
    </source>
</evidence>
<evidence type="ECO:0000259" key="1">
    <source>
        <dbReference type="Pfam" id="PF13443"/>
    </source>
</evidence>
<dbReference type="Proteomes" id="UP000013041">
    <property type="component" value="Unassembled WGS sequence"/>
</dbReference>
<dbReference type="SUPFAM" id="SSF47413">
    <property type="entry name" value="lambda repressor-like DNA-binding domains"/>
    <property type="match status" value="1"/>
</dbReference>
<dbReference type="InterPro" id="IPR010982">
    <property type="entry name" value="Lambda_DNA-bd_dom_sf"/>
</dbReference>
<dbReference type="InterPro" id="IPR001387">
    <property type="entry name" value="Cro/C1-type_HTH"/>
</dbReference>